<dbReference type="InterPro" id="IPR011009">
    <property type="entry name" value="Kinase-like_dom_sf"/>
</dbReference>
<evidence type="ECO:0000256" key="7">
    <source>
        <dbReference type="ARBA" id="ARBA00022741"/>
    </source>
</evidence>
<feature type="compositionally biased region" description="Pro residues" evidence="14">
    <location>
        <begin position="178"/>
        <end position="197"/>
    </location>
</feature>
<comment type="catalytic activity">
    <reaction evidence="11">
        <text>L-threonyl-[protein] + ATP = O-phospho-L-threonyl-[protein] + ADP + H(+)</text>
        <dbReference type="Rhea" id="RHEA:46608"/>
        <dbReference type="Rhea" id="RHEA-COMP:11060"/>
        <dbReference type="Rhea" id="RHEA-COMP:11605"/>
        <dbReference type="ChEBI" id="CHEBI:15378"/>
        <dbReference type="ChEBI" id="CHEBI:30013"/>
        <dbReference type="ChEBI" id="CHEBI:30616"/>
        <dbReference type="ChEBI" id="CHEBI:61977"/>
        <dbReference type="ChEBI" id="CHEBI:456216"/>
        <dbReference type="EC" id="2.7.11.1"/>
    </reaction>
</comment>
<dbReference type="STRING" id="246404.A0A507FJ98"/>
<dbReference type="Gene3D" id="3.30.200.20">
    <property type="entry name" value="Phosphorylase Kinase, domain 1"/>
    <property type="match status" value="1"/>
</dbReference>
<dbReference type="PROSITE" id="PS50011">
    <property type="entry name" value="PROTEIN_KINASE_DOM"/>
    <property type="match status" value="1"/>
</dbReference>
<dbReference type="PANTHER" id="PTHR45832">
    <property type="entry name" value="SERINE/THREONINE-PROTEIN KINASE SAMKA-RELATED-RELATED"/>
    <property type="match status" value="1"/>
</dbReference>
<evidence type="ECO:0000256" key="4">
    <source>
        <dbReference type="ARBA" id="ARBA00022527"/>
    </source>
</evidence>
<evidence type="ECO:0000256" key="9">
    <source>
        <dbReference type="ARBA" id="ARBA00022840"/>
    </source>
</evidence>
<dbReference type="PROSITE" id="PS00108">
    <property type="entry name" value="PROTEIN_KINASE_ST"/>
    <property type="match status" value="1"/>
</dbReference>
<keyword evidence="4" id="KW-0723">Serine/threonine-protein kinase</keyword>
<keyword evidence="6" id="KW-0479">Metal-binding</keyword>
<dbReference type="InterPro" id="IPR036936">
    <property type="entry name" value="CRIB_dom_sf"/>
</dbReference>
<evidence type="ECO:0000256" key="11">
    <source>
        <dbReference type="ARBA" id="ARBA00047899"/>
    </source>
</evidence>
<dbReference type="PROSITE" id="PS50108">
    <property type="entry name" value="CRIB"/>
    <property type="match status" value="1"/>
</dbReference>
<evidence type="ECO:0000256" key="5">
    <source>
        <dbReference type="ARBA" id="ARBA00022679"/>
    </source>
</evidence>
<evidence type="ECO:0000256" key="10">
    <source>
        <dbReference type="ARBA" id="ARBA00022842"/>
    </source>
</evidence>
<feature type="compositionally biased region" description="Low complexity" evidence="14">
    <location>
        <begin position="198"/>
        <end position="227"/>
    </location>
</feature>
<dbReference type="FunFam" id="1.10.510.10:FF:000768">
    <property type="entry name" value="Non-specific serine/threonine protein kinase"/>
    <property type="match status" value="1"/>
</dbReference>
<keyword evidence="8" id="KW-0418">Kinase</keyword>
<dbReference type="InterPro" id="IPR000095">
    <property type="entry name" value="CRIB_dom"/>
</dbReference>
<keyword evidence="18" id="KW-1185">Reference proteome</keyword>
<dbReference type="GO" id="GO:0046872">
    <property type="term" value="F:metal ion binding"/>
    <property type="evidence" value="ECO:0007669"/>
    <property type="project" value="UniProtKB-KW"/>
</dbReference>
<dbReference type="Gene3D" id="3.90.810.10">
    <property type="entry name" value="CRIB domain"/>
    <property type="match status" value="1"/>
</dbReference>
<feature type="compositionally biased region" description="Polar residues" evidence="14">
    <location>
        <begin position="96"/>
        <end position="111"/>
    </location>
</feature>
<dbReference type="InterPro" id="IPR000719">
    <property type="entry name" value="Prot_kinase_dom"/>
</dbReference>
<dbReference type="Pfam" id="PF00786">
    <property type="entry name" value="PBD"/>
    <property type="match status" value="1"/>
</dbReference>
<feature type="domain" description="CRIB" evidence="16">
    <location>
        <begin position="16"/>
        <end position="29"/>
    </location>
</feature>
<dbReference type="GO" id="GO:0005524">
    <property type="term" value="F:ATP binding"/>
    <property type="evidence" value="ECO:0007669"/>
    <property type="project" value="UniProtKB-UniRule"/>
</dbReference>
<name>A0A507FJ98_9FUNG</name>
<dbReference type="Gene3D" id="1.10.510.10">
    <property type="entry name" value="Transferase(Phosphotransferase) domain 1"/>
    <property type="match status" value="1"/>
</dbReference>
<comment type="catalytic activity">
    <reaction evidence="12">
        <text>L-seryl-[protein] + ATP = O-phospho-L-seryl-[protein] + ADP + H(+)</text>
        <dbReference type="Rhea" id="RHEA:17989"/>
        <dbReference type="Rhea" id="RHEA-COMP:9863"/>
        <dbReference type="Rhea" id="RHEA-COMP:11604"/>
        <dbReference type="ChEBI" id="CHEBI:15378"/>
        <dbReference type="ChEBI" id="CHEBI:29999"/>
        <dbReference type="ChEBI" id="CHEBI:30616"/>
        <dbReference type="ChEBI" id="CHEBI:83421"/>
        <dbReference type="ChEBI" id="CHEBI:456216"/>
        <dbReference type="EC" id="2.7.11.1"/>
    </reaction>
</comment>
<accession>A0A507FJ98</accession>
<dbReference type="InterPro" id="IPR008271">
    <property type="entry name" value="Ser/Thr_kinase_AS"/>
</dbReference>
<evidence type="ECO:0000256" key="12">
    <source>
        <dbReference type="ARBA" id="ARBA00048679"/>
    </source>
</evidence>
<keyword evidence="7 13" id="KW-0547">Nucleotide-binding</keyword>
<evidence type="ECO:0000256" key="6">
    <source>
        <dbReference type="ARBA" id="ARBA00022723"/>
    </source>
</evidence>
<organism evidence="17 18">
    <name type="scientific">Chytriomyces confervae</name>
    <dbReference type="NCBI Taxonomy" id="246404"/>
    <lineage>
        <taxon>Eukaryota</taxon>
        <taxon>Fungi</taxon>
        <taxon>Fungi incertae sedis</taxon>
        <taxon>Chytridiomycota</taxon>
        <taxon>Chytridiomycota incertae sedis</taxon>
        <taxon>Chytridiomycetes</taxon>
        <taxon>Chytridiales</taxon>
        <taxon>Chytriomycetaceae</taxon>
        <taxon>Chytriomyces</taxon>
    </lineage>
</organism>
<dbReference type="InterPro" id="IPR017441">
    <property type="entry name" value="Protein_kinase_ATP_BS"/>
</dbReference>
<dbReference type="GO" id="GO:0004674">
    <property type="term" value="F:protein serine/threonine kinase activity"/>
    <property type="evidence" value="ECO:0007669"/>
    <property type="project" value="UniProtKB-KW"/>
</dbReference>
<evidence type="ECO:0000256" key="2">
    <source>
        <dbReference type="ARBA" id="ARBA00008874"/>
    </source>
</evidence>
<feature type="region of interest" description="Disordered" evidence="14">
    <location>
        <begin position="96"/>
        <end position="227"/>
    </location>
</feature>
<dbReference type="SMART" id="SM00220">
    <property type="entry name" value="S_TKc"/>
    <property type="match status" value="1"/>
</dbReference>
<evidence type="ECO:0000313" key="17">
    <source>
        <dbReference type="EMBL" id="TPX75468.1"/>
    </source>
</evidence>
<protein>
    <recommendedName>
        <fullName evidence="3">non-specific serine/threonine protein kinase</fullName>
        <ecNumber evidence="3">2.7.11.1</ecNumber>
    </recommendedName>
</protein>
<dbReference type="EC" id="2.7.11.1" evidence="3"/>
<evidence type="ECO:0000256" key="13">
    <source>
        <dbReference type="PROSITE-ProRule" id="PRU10141"/>
    </source>
</evidence>
<dbReference type="EMBL" id="QEAP01000080">
    <property type="protein sequence ID" value="TPX75468.1"/>
    <property type="molecule type" value="Genomic_DNA"/>
</dbReference>
<dbReference type="PANTHER" id="PTHR45832:SF22">
    <property type="entry name" value="SERINE_THREONINE-PROTEIN KINASE SAMKA-RELATED"/>
    <property type="match status" value="1"/>
</dbReference>
<evidence type="ECO:0000259" key="16">
    <source>
        <dbReference type="PROSITE" id="PS50108"/>
    </source>
</evidence>
<evidence type="ECO:0000256" key="1">
    <source>
        <dbReference type="ARBA" id="ARBA00001946"/>
    </source>
</evidence>
<evidence type="ECO:0000256" key="14">
    <source>
        <dbReference type="SAM" id="MobiDB-lite"/>
    </source>
</evidence>
<dbReference type="SUPFAM" id="SSF56112">
    <property type="entry name" value="Protein kinase-like (PK-like)"/>
    <property type="match status" value="1"/>
</dbReference>
<comment type="similarity">
    <text evidence="2">Belongs to the protein kinase superfamily. STE Ser/Thr protein kinase family. STE20 subfamily.</text>
</comment>
<keyword evidence="5" id="KW-0808">Transferase</keyword>
<dbReference type="CDD" id="cd01093">
    <property type="entry name" value="CRIB_PAK_like"/>
    <property type="match status" value="1"/>
</dbReference>
<evidence type="ECO:0000256" key="3">
    <source>
        <dbReference type="ARBA" id="ARBA00012513"/>
    </source>
</evidence>
<dbReference type="Proteomes" id="UP000320333">
    <property type="component" value="Unassembled WGS sequence"/>
</dbReference>
<feature type="compositionally biased region" description="Low complexity" evidence="14">
    <location>
        <begin position="148"/>
        <end position="161"/>
    </location>
</feature>
<dbReference type="AlphaFoldDB" id="A0A507FJ98"/>
<dbReference type="PROSITE" id="PS00107">
    <property type="entry name" value="PROTEIN_KINASE_ATP"/>
    <property type="match status" value="1"/>
</dbReference>
<dbReference type="InterPro" id="IPR051931">
    <property type="entry name" value="PAK3-like"/>
</dbReference>
<keyword evidence="9 13" id="KW-0067">ATP-binding</keyword>
<evidence type="ECO:0000313" key="18">
    <source>
        <dbReference type="Proteomes" id="UP000320333"/>
    </source>
</evidence>
<reference evidence="17 18" key="1">
    <citation type="journal article" date="2019" name="Sci. Rep.">
        <title>Comparative genomics of chytrid fungi reveal insights into the obligate biotrophic and pathogenic lifestyle of Synchytrium endobioticum.</title>
        <authorList>
            <person name="van de Vossenberg B.T.L.H."/>
            <person name="Warris S."/>
            <person name="Nguyen H.D.T."/>
            <person name="van Gent-Pelzer M.P.E."/>
            <person name="Joly D.L."/>
            <person name="van de Geest H.C."/>
            <person name="Bonants P.J.M."/>
            <person name="Smith D.S."/>
            <person name="Levesque C.A."/>
            <person name="van der Lee T.A.J."/>
        </authorList>
    </citation>
    <scope>NUCLEOTIDE SEQUENCE [LARGE SCALE GENOMIC DNA]</scope>
    <source>
        <strain evidence="17 18">CBS 675.73</strain>
    </source>
</reference>
<sequence length="540" mass="58777">MFNKDTQEQQQALSSISLPYNPIHITHVGFNQETGEYTGLPVEWQKVLQEAGISTQDQEANPQAMIDIIGFYNDKNAGKLDEGVWHKFGNTLASPTLDPQSNVPASTSSATPKLMPKPLIPTNSTYSTVPPPHLDSPKVKPIVPARPITSIIQSSVSTESSRPTTPAGLPPSIGSAPELPPQNTKPPLKKPPTPPKPANLKSSISSSPVNPVGGPSIHSPNSNSINSVSSHLSVVTLRPQKARPVTAANIVQQLTAICNPADPTRIYTNLTKIGQGASGLVSTAHPTYNPTSVVAIKQMNLEKQPKQELIINEILVMREARHKNIVNFIDSFLFQGDLWVIMEYMEGGPLTNVVTQFDMTEGQIAYVCRETLEGLAHLHSQGIIHRDVKSDNILLGLNGEVKLTDFGFCAQLNEEESKRTTMAGTTYWMAPEVVSRKEYGPRVDVWSLGILAIEMVDGEPPYLHENPLRALYLIVTNGTPGLQNPEKLSPLLKEFLGLALDVDSERRPRSRELLKHPFIQLASPASHLVPTIQAALGAAK</sequence>
<dbReference type="GO" id="GO:0106310">
    <property type="term" value="F:protein serine kinase activity"/>
    <property type="evidence" value="ECO:0007669"/>
    <property type="project" value="RHEA"/>
</dbReference>
<dbReference type="InterPro" id="IPR033923">
    <property type="entry name" value="PAK_BD"/>
</dbReference>
<proteinExistence type="inferred from homology"/>
<dbReference type="SMART" id="SM00285">
    <property type="entry name" value="PBD"/>
    <property type="match status" value="1"/>
</dbReference>
<keyword evidence="10" id="KW-0460">Magnesium</keyword>
<dbReference type="CDD" id="cd06614">
    <property type="entry name" value="STKc_PAK"/>
    <property type="match status" value="1"/>
</dbReference>
<evidence type="ECO:0000259" key="15">
    <source>
        <dbReference type="PROSITE" id="PS50011"/>
    </source>
</evidence>
<comment type="caution">
    <text evidence="17">The sequence shown here is derived from an EMBL/GenBank/DDBJ whole genome shotgun (WGS) entry which is preliminary data.</text>
</comment>
<feature type="binding site" evidence="13">
    <location>
        <position position="297"/>
    </location>
    <ligand>
        <name>ATP</name>
        <dbReference type="ChEBI" id="CHEBI:30616"/>
    </ligand>
</feature>
<dbReference type="Pfam" id="PF00069">
    <property type="entry name" value="Pkinase"/>
    <property type="match status" value="1"/>
</dbReference>
<gene>
    <name evidence="17" type="ORF">CcCBS67573_g03267</name>
</gene>
<feature type="domain" description="Protein kinase" evidence="15">
    <location>
        <begin position="267"/>
        <end position="519"/>
    </location>
</feature>
<evidence type="ECO:0000256" key="8">
    <source>
        <dbReference type="ARBA" id="ARBA00022777"/>
    </source>
</evidence>
<dbReference type="OrthoDB" id="248923at2759"/>
<comment type="cofactor">
    <cofactor evidence="1">
        <name>Mg(2+)</name>
        <dbReference type="ChEBI" id="CHEBI:18420"/>
    </cofactor>
</comment>